<dbReference type="SUPFAM" id="SSF81330">
    <property type="entry name" value="Gated mechanosensitive channel"/>
    <property type="match status" value="1"/>
</dbReference>
<feature type="transmembrane region" description="Helical" evidence="10">
    <location>
        <begin position="12"/>
        <end position="31"/>
    </location>
</feature>
<keyword evidence="3 10" id="KW-0813">Transport</keyword>
<proteinExistence type="inferred from homology"/>
<dbReference type="EMBL" id="JAAIUV010000028">
    <property type="protein sequence ID" value="NEX80049.1"/>
    <property type="molecule type" value="Genomic_DNA"/>
</dbReference>
<evidence type="ECO:0000256" key="5">
    <source>
        <dbReference type="ARBA" id="ARBA00022692"/>
    </source>
</evidence>
<evidence type="ECO:0000256" key="3">
    <source>
        <dbReference type="ARBA" id="ARBA00022448"/>
    </source>
</evidence>
<dbReference type="Proteomes" id="UP000481621">
    <property type="component" value="Unassembled WGS sequence"/>
</dbReference>
<evidence type="ECO:0000256" key="7">
    <source>
        <dbReference type="ARBA" id="ARBA00023065"/>
    </source>
</evidence>
<evidence type="ECO:0000313" key="11">
    <source>
        <dbReference type="EMBL" id="NEX80049.1"/>
    </source>
</evidence>
<evidence type="ECO:0000256" key="4">
    <source>
        <dbReference type="ARBA" id="ARBA00022475"/>
    </source>
</evidence>
<organism evidence="11 12">
    <name type="scientific">Neobacillus thermocopriae</name>
    <dbReference type="NCBI Taxonomy" id="1215031"/>
    <lineage>
        <taxon>Bacteria</taxon>
        <taxon>Bacillati</taxon>
        <taxon>Bacillota</taxon>
        <taxon>Bacilli</taxon>
        <taxon>Bacillales</taxon>
        <taxon>Bacillaceae</taxon>
        <taxon>Neobacillus</taxon>
    </lineage>
</organism>
<comment type="caution">
    <text evidence="11">The sequence shown here is derived from an EMBL/GenBank/DDBJ whole genome shotgun (WGS) entry which is preliminary data.</text>
</comment>
<evidence type="ECO:0000313" key="12">
    <source>
        <dbReference type="Proteomes" id="UP000481621"/>
    </source>
</evidence>
<keyword evidence="12" id="KW-1185">Reference proteome</keyword>
<dbReference type="AlphaFoldDB" id="A0A6B3TUQ7"/>
<keyword evidence="9 10" id="KW-0407">Ion channel</keyword>
<gene>
    <name evidence="10 11" type="primary">mscL</name>
    <name evidence="11" type="ORF">G4Z05_14395</name>
</gene>
<dbReference type="InterPro" id="IPR019823">
    <property type="entry name" value="Mechanosensitive_channel_CS"/>
</dbReference>
<keyword evidence="6 10" id="KW-1133">Transmembrane helix</keyword>
<dbReference type="NCBIfam" id="NF001843">
    <property type="entry name" value="PRK00567.1-4"/>
    <property type="match status" value="1"/>
</dbReference>
<dbReference type="PRINTS" id="PR01264">
    <property type="entry name" value="MECHCHANNEL"/>
</dbReference>
<dbReference type="Pfam" id="PF01741">
    <property type="entry name" value="MscL"/>
    <property type="match status" value="1"/>
</dbReference>
<dbReference type="GO" id="GO:0005886">
    <property type="term" value="C:plasma membrane"/>
    <property type="evidence" value="ECO:0007669"/>
    <property type="project" value="UniProtKB-SubCell"/>
</dbReference>
<dbReference type="InterPro" id="IPR036019">
    <property type="entry name" value="MscL_channel"/>
</dbReference>
<feature type="transmembrane region" description="Helical" evidence="10">
    <location>
        <begin position="69"/>
        <end position="90"/>
    </location>
</feature>
<evidence type="ECO:0000256" key="8">
    <source>
        <dbReference type="ARBA" id="ARBA00023136"/>
    </source>
</evidence>
<dbReference type="InterPro" id="IPR037673">
    <property type="entry name" value="MSC/AndL"/>
</dbReference>
<dbReference type="NCBIfam" id="TIGR00220">
    <property type="entry name" value="mscL"/>
    <property type="match status" value="1"/>
</dbReference>
<dbReference type="Gene3D" id="1.10.1200.120">
    <property type="entry name" value="Large-conductance mechanosensitive channel, MscL, domain 1"/>
    <property type="match status" value="1"/>
</dbReference>
<dbReference type="InterPro" id="IPR001185">
    <property type="entry name" value="MS_channel"/>
</dbReference>
<keyword evidence="7 10" id="KW-0406">Ion transport</keyword>
<dbReference type="PANTHER" id="PTHR30266">
    <property type="entry name" value="MECHANOSENSITIVE CHANNEL MSCL"/>
    <property type="match status" value="1"/>
</dbReference>
<keyword evidence="8 10" id="KW-0472">Membrane</keyword>
<dbReference type="NCBIfam" id="NF010560">
    <property type="entry name" value="PRK13955.1"/>
    <property type="match status" value="1"/>
</dbReference>
<comment type="subcellular location">
    <subcellularLocation>
        <location evidence="1 10">Cell membrane</location>
        <topology evidence="1 10">Multi-pass membrane protein</topology>
    </subcellularLocation>
</comment>
<accession>A0A6B3TUQ7</accession>
<comment type="similarity">
    <text evidence="2 10">Belongs to the MscL family.</text>
</comment>
<keyword evidence="4 10" id="KW-1003">Cell membrane</keyword>
<dbReference type="PROSITE" id="PS01327">
    <property type="entry name" value="MSCL"/>
    <property type="match status" value="1"/>
</dbReference>
<dbReference type="GO" id="GO:0008381">
    <property type="term" value="F:mechanosensitive monoatomic ion channel activity"/>
    <property type="evidence" value="ECO:0007669"/>
    <property type="project" value="UniProtKB-UniRule"/>
</dbReference>
<evidence type="ECO:0000256" key="10">
    <source>
        <dbReference type="HAMAP-Rule" id="MF_00115"/>
    </source>
</evidence>
<protein>
    <recommendedName>
        <fullName evidence="10">Large-conductance mechanosensitive channel</fullName>
    </recommendedName>
</protein>
<comment type="function">
    <text evidence="10">Channel that opens in response to stretch forces in the membrane lipid bilayer. May participate in the regulation of osmotic pressure changes within the cell.</text>
</comment>
<name>A0A6B3TUQ7_9BACI</name>
<evidence type="ECO:0000256" key="9">
    <source>
        <dbReference type="ARBA" id="ARBA00023303"/>
    </source>
</evidence>
<dbReference type="PANTHER" id="PTHR30266:SF2">
    <property type="entry name" value="LARGE-CONDUCTANCE MECHANOSENSITIVE CHANNEL"/>
    <property type="match status" value="1"/>
</dbReference>
<comment type="subunit">
    <text evidence="10">Homopentamer.</text>
</comment>
<evidence type="ECO:0000256" key="1">
    <source>
        <dbReference type="ARBA" id="ARBA00004651"/>
    </source>
</evidence>
<evidence type="ECO:0000256" key="6">
    <source>
        <dbReference type="ARBA" id="ARBA00022989"/>
    </source>
</evidence>
<dbReference type="RefSeq" id="WP_163252517.1">
    <property type="nucleotide sequence ID" value="NZ_JAAIUV010000028.1"/>
</dbReference>
<reference evidence="11" key="1">
    <citation type="submission" date="2020-02" db="EMBL/GenBank/DDBJ databases">
        <title>Bacillus sedimentmangrovi sp. nov., isolated from sediment of the mangrove ecosystem.</title>
        <authorList>
            <person name="Liu G."/>
        </authorList>
    </citation>
    <scope>NUCLEOTIDE SEQUENCE [LARGE SCALE GENOMIC DNA]</scope>
    <source>
        <strain evidence="11">SgZ-7</strain>
    </source>
</reference>
<keyword evidence="5 10" id="KW-0812">Transmembrane</keyword>
<sequence length="133" mass="15122">MWNEFKQFAMRGNVLDLAVGVIIGGAFGKIVSSLVEDILTPILGLLSGGINFTDLIIQFGEAKVKYGQFIQSVLDFFIIAFSIFLFIKIINRFKKKEEQKSDELIIDRTEELLTEIRDLLKEQKENSTKNETS</sequence>
<evidence type="ECO:0000256" key="2">
    <source>
        <dbReference type="ARBA" id="ARBA00007254"/>
    </source>
</evidence>
<dbReference type="HAMAP" id="MF_00115">
    <property type="entry name" value="MscL"/>
    <property type="match status" value="1"/>
</dbReference>